<dbReference type="Proteomes" id="UP000015104">
    <property type="component" value="Unassembled WGS sequence"/>
</dbReference>
<reference evidence="1" key="2">
    <citation type="submission" date="2015-06" db="UniProtKB">
        <authorList>
            <consortium name="EnsemblMetazoa"/>
        </authorList>
    </citation>
    <scope>IDENTIFICATION</scope>
</reference>
<dbReference type="AlphaFoldDB" id="T1L4W8"/>
<protein>
    <submittedName>
        <fullName evidence="1">Uncharacterized protein</fullName>
    </submittedName>
</protein>
<organism evidence="1 2">
    <name type="scientific">Tetranychus urticae</name>
    <name type="common">Two-spotted spider mite</name>
    <dbReference type="NCBI Taxonomy" id="32264"/>
    <lineage>
        <taxon>Eukaryota</taxon>
        <taxon>Metazoa</taxon>
        <taxon>Ecdysozoa</taxon>
        <taxon>Arthropoda</taxon>
        <taxon>Chelicerata</taxon>
        <taxon>Arachnida</taxon>
        <taxon>Acari</taxon>
        <taxon>Acariformes</taxon>
        <taxon>Trombidiformes</taxon>
        <taxon>Prostigmata</taxon>
        <taxon>Eleutherengona</taxon>
        <taxon>Raphignathae</taxon>
        <taxon>Tetranychoidea</taxon>
        <taxon>Tetranychidae</taxon>
        <taxon>Tetranychus</taxon>
    </lineage>
</organism>
<reference evidence="2" key="1">
    <citation type="submission" date="2011-08" db="EMBL/GenBank/DDBJ databases">
        <authorList>
            <person name="Rombauts S."/>
        </authorList>
    </citation>
    <scope>NUCLEOTIDE SEQUENCE</scope>
    <source>
        <strain evidence="2">London</strain>
    </source>
</reference>
<sequence length="31" mass="3494">MKIKFSDDMDSTILMAKDSMSFSCCLANSSW</sequence>
<evidence type="ECO:0000313" key="1">
    <source>
        <dbReference type="EnsemblMetazoa" id="tetur41g00390.1"/>
    </source>
</evidence>
<dbReference type="HOGENOM" id="CLU_3399890_0_0_1"/>
<accession>T1L4W8</accession>
<dbReference type="EnsemblMetazoa" id="tetur41g00390.1">
    <property type="protein sequence ID" value="tetur41g00390.1"/>
    <property type="gene ID" value="tetur41g00390"/>
</dbReference>
<evidence type="ECO:0000313" key="2">
    <source>
        <dbReference type="Proteomes" id="UP000015104"/>
    </source>
</evidence>
<name>T1L4W8_TETUR</name>
<proteinExistence type="predicted"/>
<keyword evidence="2" id="KW-1185">Reference proteome</keyword>
<dbReference type="EMBL" id="CAEY01001178">
    <property type="status" value="NOT_ANNOTATED_CDS"/>
    <property type="molecule type" value="Genomic_DNA"/>
</dbReference>